<dbReference type="RefSeq" id="WP_003390795.1">
    <property type="nucleotide sequence ID" value="NZ_APBN01000012.1"/>
</dbReference>
<dbReference type="InterPro" id="IPR011701">
    <property type="entry name" value="MFS"/>
</dbReference>
<evidence type="ECO:0000256" key="1">
    <source>
        <dbReference type="ARBA" id="ARBA00004651"/>
    </source>
</evidence>
<dbReference type="EMBL" id="APBN01000012">
    <property type="protein sequence ID" value="EMT50815.1"/>
    <property type="molecule type" value="Genomic_DNA"/>
</dbReference>
<protein>
    <submittedName>
        <fullName evidence="8">Major facilitator superfamily protein</fullName>
    </submittedName>
</protein>
<accession>M8E5R6</accession>
<feature type="transmembrane region" description="Helical" evidence="6">
    <location>
        <begin position="12"/>
        <end position="34"/>
    </location>
</feature>
<dbReference type="Gene3D" id="1.20.1250.20">
    <property type="entry name" value="MFS general substrate transporter like domains"/>
    <property type="match status" value="2"/>
</dbReference>
<feature type="transmembrane region" description="Helical" evidence="6">
    <location>
        <begin position="54"/>
        <end position="73"/>
    </location>
</feature>
<feature type="transmembrane region" description="Helical" evidence="6">
    <location>
        <begin position="283"/>
        <end position="301"/>
    </location>
</feature>
<sequence>MNTDQALSREGARAGIWLLAFGIILVATNLRAPITAVGPIIGEIRDHTGISNTVAGLLTTLPLLAFALLSPLAPKISRRFGMEQTIMYSLLVLLTGIVLRSLHSVWLLFIGTALLGLAIALGNVLIPSLIKRDFPQKVGVMTGAYSMAMNLFAAIASGVSIPIAHGLSFGWQGSLICWAILAFIALAVWVPQLRKNAQTAVSVRAGSTAGAIWKSPLAWKVTLFMGLQSLVFYVGIAWIPQILQDQGVSPSAAGWMLFLMQFASLPGSFLMPVLAGRVSNQRLLVAITTGCMFIGYAGLLAGNTVLMPLWIILIGIAGGCSFSLAVMFFSLRTRSAAEAAELSGMAQSVGYLLAALGPTLFGFIHDVTQGWTMPLFLLLIVAFLLFLVGLGAGKNVYLTSAEKSAAS</sequence>
<dbReference type="GO" id="GO:0022857">
    <property type="term" value="F:transmembrane transporter activity"/>
    <property type="evidence" value="ECO:0007669"/>
    <property type="project" value="InterPro"/>
</dbReference>
<dbReference type="PANTHER" id="PTHR23523">
    <property type="match status" value="1"/>
</dbReference>
<evidence type="ECO:0000256" key="5">
    <source>
        <dbReference type="ARBA" id="ARBA00023136"/>
    </source>
</evidence>
<keyword evidence="2" id="KW-0813">Transport</keyword>
<keyword evidence="9" id="KW-1185">Reference proteome</keyword>
<evidence type="ECO:0000259" key="7">
    <source>
        <dbReference type="PROSITE" id="PS50850"/>
    </source>
</evidence>
<dbReference type="PATRIC" id="fig|1300222.3.peg.4403"/>
<dbReference type="InterPro" id="IPR052524">
    <property type="entry name" value="MFS_Cyanate_Porter"/>
</dbReference>
<feature type="transmembrane region" description="Helical" evidence="6">
    <location>
        <begin position="349"/>
        <end position="365"/>
    </location>
</feature>
<feature type="transmembrane region" description="Helical" evidence="6">
    <location>
        <begin position="307"/>
        <end position="329"/>
    </location>
</feature>
<comment type="caution">
    <text evidence="8">The sequence shown here is derived from an EMBL/GenBank/DDBJ whole genome shotgun (WGS) entry which is preliminary data.</text>
</comment>
<evidence type="ECO:0000313" key="9">
    <source>
        <dbReference type="Proteomes" id="UP000012081"/>
    </source>
</evidence>
<dbReference type="AlphaFoldDB" id="M8E5R6"/>
<evidence type="ECO:0000313" key="8">
    <source>
        <dbReference type="EMBL" id="EMT50815.1"/>
    </source>
</evidence>
<dbReference type="SUPFAM" id="SSF103473">
    <property type="entry name" value="MFS general substrate transporter"/>
    <property type="match status" value="1"/>
</dbReference>
<organism evidence="8 9">
    <name type="scientific">Brevibacillus borstelensis AK1</name>
    <dbReference type="NCBI Taxonomy" id="1300222"/>
    <lineage>
        <taxon>Bacteria</taxon>
        <taxon>Bacillati</taxon>
        <taxon>Bacillota</taxon>
        <taxon>Bacilli</taxon>
        <taxon>Bacillales</taxon>
        <taxon>Paenibacillaceae</taxon>
        <taxon>Brevibacillus</taxon>
    </lineage>
</organism>
<dbReference type="GO" id="GO:0005886">
    <property type="term" value="C:plasma membrane"/>
    <property type="evidence" value="ECO:0007669"/>
    <property type="project" value="UniProtKB-SubCell"/>
</dbReference>
<dbReference type="CDD" id="cd17339">
    <property type="entry name" value="MFS_NIMT_CynX_like"/>
    <property type="match status" value="1"/>
</dbReference>
<keyword evidence="3 6" id="KW-0812">Transmembrane</keyword>
<dbReference type="STRING" id="1300222.I532_20921"/>
<evidence type="ECO:0000256" key="6">
    <source>
        <dbReference type="SAM" id="Phobius"/>
    </source>
</evidence>
<feature type="transmembrane region" description="Helical" evidence="6">
    <location>
        <begin position="142"/>
        <end position="163"/>
    </location>
</feature>
<dbReference type="PROSITE" id="PS50850">
    <property type="entry name" value="MFS"/>
    <property type="match status" value="1"/>
</dbReference>
<feature type="transmembrane region" description="Helical" evidence="6">
    <location>
        <begin position="108"/>
        <end position="130"/>
    </location>
</feature>
<feature type="transmembrane region" description="Helical" evidence="6">
    <location>
        <begin position="221"/>
        <end position="240"/>
    </location>
</feature>
<keyword evidence="5 6" id="KW-0472">Membrane</keyword>
<dbReference type="OrthoDB" id="9797740at2"/>
<feature type="transmembrane region" description="Helical" evidence="6">
    <location>
        <begin position="371"/>
        <end position="393"/>
    </location>
</feature>
<feature type="transmembrane region" description="Helical" evidence="6">
    <location>
        <begin position="252"/>
        <end position="271"/>
    </location>
</feature>
<gene>
    <name evidence="8" type="ORF">I532_20921</name>
</gene>
<feature type="transmembrane region" description="Helical" evidence="6">
    <location>
        <begin position="169"/>
        <end position="190"/>
    </location>
</feature>
<dbReference type="InterPro" id="IPR020846">
    <property type="entry name" value="MFS_dom"/>
</dbReference>
<evidence type="ECO:0000256" key="4">
    <source>
        <dbReference type="ARBA" id="ARBA00022989"/>
    </source>
</evidence>
<feature type="transmembrane region" description="Helical" evidence="6">
    <location>
        <begin position="85"/>
        <end position="102"/>
    </location>
</feature>
<comment type="subcellular location">
    <subcellularLocation>
        <location evidence="1">Cell membrane</location>
        <topology evidence="1">Multi-pass membrane protein</topology>
    </subcellularLocation>
</comment>
<dbReference type="InterPro" id="IPR036259">
    <property type="entry name" value="MFS_trans_sf"/>
</dbReference>
<evidence type="ECO:0000256" key="2">
    <source>
        <dbReference type="ARBA" id="ARBA00022448"/>
    </source>
</evidence>
<name>M8E5R6_9BACL</name>
<feature type="domain" description="Major facilitator superfamily (MFS) profile" evidence="7">
    <location>
        <begin position="15"/>
        <end position="397"/>
    </location>
</feature>
<dbReference type="Pfam" id="PF07690">
    <property type="entry name" value="MFS_1"/>
    <property type="match status" value="1"/>
</dbReference>
<keyword evidence="4 6" id="KW-1133">Transmembrane helix</keyword>
<dbReference type="PANTHER" id="PTHR23523:SF2">
    <property type="entry name" value="2-NITROIMIDAZOLE TRANSPORTER"/>
    <property type="match status" value="1"/>
</dbReference>
<dbReference type="Proteomes" id="UP000012081">
    <property type="component" value="Unassembled WGS sequence"/>
</dbReference>
<evidence type="ECO:0000256" key="3">
    <source>
        <dbReference type="ARBA" id="ARBA00022692"/>
    </source>
</evidence>
<reference evidence="8 9" key="1">
    <citation type="submission" date="2013-03" db="EMBL/GenBank/DDBJ databases">
        <title>Assembly of a new bacterial strain Brevibacillus borstelensis AK1.</title>
        <authorList>
            <person name="Rajan I."/>
            <person name="PoliReddy D."/>
            <person name="Sugumar T."/>
            <person name="Rathinam K."/>
            <person name="Alqarawi S."/>
            <person name="Khalil A.B."/>
            <person name="Sivakumar N."/>
        </authorList>
    </citation>
    <scope>NUCLEOTIDE SEQUENCE [LARGE SCALE GENOMIC DNA]</scope>
    <source>
        <strain evidence="8 9">AK1</strain>
    </source>
</reference>
<proteinExistence type="predicted"/>